<protein>
    <submittedName>
        <fullName evidence="3">G_PROTEIN_RECEP_F1_2 domain-containing protein</fullName>
    </submittedName>
</protein>
<keyword evidence="2" id="KW-1185">Reference proteome</keyword>
<feature type="transmembrane region" description="Helical" evidence="1">
    <location>
        <begin position="71"/>
        <end position="95"/>
    </location>
</feature>
<evidence type="ECO:0000313" key="3">
    <source>
        <dbReference type="WBParaSite" id="L893_g30347.t1"/>
    </source>
</evidence>
<feature type="transmembrane region" description="Helical" evidence="1">
    <location>
        <begin position="207"/>
        <end position="234"/>
    </location>
</feature>
<dbReference type="AlphaFoldDB" id="A0A1I7ZW39"/>
<feature type="transmembrane region" description="Helical" evidence="1">
    <location>
        <begin position="240"/>
        <end position="267"/>
    </location>
</feature>
<keyword evidence="1" id="KW-1133">Transmembrane helix</keyword>
<feature type="transmembrane region" description="Helical" evidence="1">
    <location>
        <begin position="164"/>
        <end position="186"/>
    </location>
</feature>
<proteinExistence type="predicted"/>
<feature type="transmembrane region" description="Helical" evidence="1">
    <location>
        <begin position="107"/>
        <end position="129"/>
    </location>
</feature>
<evidence type="ECO:0000256" key="1">
    <source>
        <dbReference type="SAM" id="Phobius"/>
    </source>
</evidence>
<dbReference type="WBParaSite" id="L893_g30347.t1">
    <property type="protein sequence ID" value="L893_g30347.t1"/>
    <property type="gene ID" value="L893_g30347"/>
</dbReference>
<feature type="transmembrane region" description="Helical" evidence="1">
    <location>
        <begin position="12"/>
        <end position="34"/>
    </location>
</feature>
<name>A0A1I7ZW39_9BILA</name>
<accession>A0A1I7ZW39</accession>
<organism evidence="2 3">
    <name type="scientific">Steinernema glaseri</name>
    <dbReference type="NCBI Taxonomy" id="37863"/>
    <lineage>
        <taxon>Eukaryota</taxon>
        <taxon>Metazoa</taxon>
        <taxon>Ecdysozoa</taxon>
        <taxon>Nematoda</taxon>
        <taxon>Chromadorea</taxon>
        <taxon>Rhabditida</taxon>
        <taxon>Tylenchina</taxon>
        <taxon>Panagrolaimomorpha</taxon>
        <taxon>Strongyloidoidea</taxon>
        <taxon>Steinernematidae</taxon>
        <taxon>Steinernema</taxon>
    </lineage>
</organism>
<keyword evidence="1" id="KW-0472">Membrane</keyword>
<dbReference type="InterPro" id="IPR019422">
    <property type="entry name" value="7TM_GPCR_serpentine_rcpt_Srh"/>
</dbReference>
<reference evidence="3" key="1">
    <citation type="submission" date="2016-11" db="UniProtKB">
        <authorList>
            <consortium name="WormBaseParasite"/>
        </authorList>
    </citation>
    <scope>IDENTIFICATION</scope>
</reference>
<keyword evidence="1" id="KW-0812">Transmembrane</keyword>
<sequence length="309" mass="35451">MSRPYEDFYNRVLDATAVLHIPVKLCAIVVSLRYTPRDMRVLSMFLLNQMAWNAVVNFIPFAENEVFGHVMFYVILYCLLNIALAVSSMFPYRYVAFAYPNRKLRPILIFTLYTGAILSMGAFFAPVYLRWIVSYDEYPLKEELPERSSLICFRPFGMAKNITVLAYLVVVVLVIVTIVGFSALLLRSINKKMGVIQQKILDKHKRILSALIVLASIPVVFGGLPLILAVLTVYRPHTPYASEVCMICIVVMANHSTFNDIAMLVVIQPYRRAVRNRVMKIKIPYRRAVRNRVLKMEIVRAIRKRCCTA</sequence>
<dbReference type="Proteomes" id="UP000095287">
    <property type="component" value="Unplaced"/>
</dbReference>
<dbReference type="Pfam" id="PF10318">
    <property type="entry name" value="7TM_GPCR_Srh"/>
    <property type="match status" value="1"/>
</dbReference>
<evidence type="ECO:0000313" key="2">
    <source>
        <dbReference type="Proteomes" id="UP000095287"/>
    </source>
</evidence>
<feature type="transmembrane region" description="Helical" evidence="1">
    <location>
        <begin position="41"/>
        <end position="59"/>
    </location>
</feature>
<dbReference type="SUPFAM" id="SSF81321">
    <property type="entry name" value="Family A G protein-coupled receptor-like"/>
    <property type="match status" value="1"/>
</dbReference>